<dbReference type="SUPFAM" id="SSF81296">
    <property type="entry name" value="E set domains"/>
    <property type="match status" value="1"/>
</dbReference>
<accession>A0A0L7KR86</accession>
<sequence length="651" mass="74740">MQKGDDNASFQIPTHYFPDKYKEVSSTLTSRFGGEGRAVPIRNIAIPNLEEPLALAYNEHFSLFVPQHRKMAGKLIDIFLGMRNLEDLQSLCSYCQLRINPYMFNYCLSVCILHRPDTKGLDIPSFAQSFPDKFMDPKVFRKAREATTTELTGDRPEQRVAYFREDIGLNLHHWHWHLVYPFDSANREIVNKDRRGELFYYMHQQIIARYNTERMCNGLRRVARYNFSEPISEGYFPKLDSKVASRSWPPRFANTMPRDLDRSVDLIKADLSELYNWRDRFIAAVENLSVLLPNGRQRPLDEATGIDVLGNLMESSIISVNRPYYGDMHNMGHVFISYSHDPDHRHLEQFGVMGDSATAMRDPVFYRWHSYIDDLFQLYKNKLTPNYAQQAAFKLDFPGVRVSGVSIEGPGGSNNISTLWEQSTVDLSRGLDFTPRGSVLARFPHLQHEEYSYVIDVMNSSGQPLMGTVRLFIAPTMDEAGQPLPFDEQRKLMIELDKFSQPLNSGNNTIRRRSLDSSVTIPYERTFRNQADRPADAGSAEAAEFDFCGCGWPHHLLVPKGTTQGYPMVLFAMVSNWNEDRIEQDLVGSCNDAASYCGIRDRKYPDRQAMGYPFDRPAPNASNLQDFLQPNMATRPCTVRFTDRTRVRGQQ</sequence>
<dbReference type="Pfam" id="PF03722">
    <property type="entry name" value="Hemocyanin_N"/>
    <property type="match status" value="1"/>
</dbReference>
<evidence type="ECO:0000256" key="1">
    <source>
        <dbReference type="ARBA" id="ARBA00001973"/>
    </source>
</evidence>
<reference evidence="14 15" key="1">
    <citation type="journal article" date="2015" name="Genome Biol. Evol.">
        <title>The genome of winter moth (Operophtera brumata) provides a genomic perspective on sexual dimorphism and phenology.</title>
        <authorList>
            <person name="Derks M.F."/>
            <person name="Smit S."/>
            <person name="Salis L."/>
            <person name="Schijlen E."/>
            <person name="Bossers A."/>
            <person name="Mateman C."/>
            <person name="Pijl A.S."/>
            <person name="de Ridder D."/>
            <person name="Groenen M.A."/>
            <person name="Visser M.E."/>
            <person name="Megens H.J."/>
        </authorList>
    </citation>
    <scope>NUCLEOTIDE SEQUENCE [LARGE SCALE GENOMIC DNA]</scope>
    <source>
        <strain evidence="14">WM2013NL</strain>
        <tissue evidence="14">Head and thorax</tissue>
    </source>
</reference>
<dbReference type="InterPro" id="IPR014756">
    <property type="entry name" value="Ig_E-set"/>
</dbReference>
<dbReference type="FunFam" id="2.60.40.1520:FF:000001">
    <property type="entry name" value="Hemocyanin subunit 2"/>
    <property type="match status" value="1"/>
</dbReference>
<keyword evidence="15" id="KW-1185">Reference proteome</keyword>
<comment type="similarity">
    <text evidence="3">Belongs to the tyrosinase family.</text>
</comment>
<evidence type="ECO:0000256" key="10">
    <source>
        <dbReference type="ARBA" id="ARBA00023157"/>
    </source>
</evidence>
<dbReference type="GO" id="GO:0006582">
    <property type="term" value="P:melanin metabolic process"/>
    <property type="evidence" value="ECO:0007669"/>
    <property type="project" value="UniProtKB-ARBA"/>
</dbReference>
<evidence type="ECO:0000256" key="4">
    <source>
        <dbReference type="ARBA" id="ARBA00011906"/>
    </source>
</evidence>
<keyword evidence="10" id="KW-1015">Disulfide bond</keyword>
<feature type="domain" description="Tyrosinase copper-binding" evidence="13">
    <location>
        <begin position="362"/>
        <end position="373"/>
    </location>
</feature>
<dbReference type="PRINTS" id="PR00187">
    <property type="entry name" value="HAEMOCYANIN"/>
</dbReference>
<dbReference type="PANTHER" id="PTHR11511">
    <property type="entry name" value="LARVAL STORAGE PROTEIN/PHENOLOXIDASE"/>
    <property type="match status" value="1"/>
</dbReference>
<dbReference type="PROSITE" id="PS00210">
    <property type="entry name" value="HEMOCYANIN_2"/>
    <property type="match status" value="1"/>
</dbReference>
<evidence type="ECO:0000256" key="12">
    <source>
        <dbReference type="ARBA" id="ARBA00048881"/>
    </source>
</evidence>
<dbReference type="AlphaFoldDB" id="A0A0L7KR86"/>
<evidence type="ECO:0000256" key="7">
    <source>
        <dbReference type="ARBA" id="ARBA00023002"/>
    </source>
</evidence>
<dbReference type="STRING" id="104452.A0A0L7KR86"/>
<comment type="subcellular location">
    <subcellularLocation>
        <location evidence="2">Secreted</location>
    </subcellularLocation>
</comment>
<evidence type="ECO:0000256" key="6">
    <source>
        <dbReference type="ARBA" id="ARBA00022723"/>
    </source>
</evidence>
<evidence type="ECO:0000256" key="9">
    <source>
        <dbReference type="ARBA" id="ARBA00023033"/>
    </source>
</evidence>
<proteinExistence type="inferred from homology"/>
<keyword evidence="5" id="KW-0964">Secreted</keyword>
<dbReference type="GO" id="GO:0004503">
    <property type="term" value="F:tyrosinase activity"/>
    <property type="evidence" value="ECO:0007669"/>
    <property type="project" value="UniProtKB-EC"/>
</dbReference>
<name>A0A0L7KR86_OPEBR</name>
<evidence type="ECO:0000256" key="8">
    <source>
        <dbReference type="ARBA" id="ARBA00023008"/>
    </source>
</evidence>
<dbReference type="Gene3D" id="1.20.1370.10">
    <property type="entry name" value="Hemocyanin, N-terminal domain"/>
    <property type="match status" value="1"/>
</dbReference>
<dbReference type="InterPro" id="IPR002227">
    <property type="entry name" value="Tyrosinase_Cu-bd"/>
</dbReference>
<dbReference type="PROSITE" id="PS00209">
    <property type="entry name" value="HEMOCYANIN_1"/>
    <property type="match status" value="1"/>
</dbReference>
<dbReference type="Pfam" id="PF03723">
    <property type="entry name" value="Hemocyanin_C"/>
    <property type="match status" value="1"/>
</dbReference>
<dbReference type="InterPro" id="IPR037020">
    <property type="entry name" value="Hemocyanin_C_sf"/>
</dbReference>
<comment type="cofactor">
    <cofactor evidence="1">
        <name>Cu(2+)</name>
        <dbReference type="ChEBI" id="CHEBI:29036"/>
    </cofactor>
</comment>
<dbReference type="Gene3D" id="1.10.1280.10">
    <property type="entry name" value="Di-copper center containing domain from catechol oxidase"/>
    <property type="match status" value="1"/>
</dbReference>
<dbReference type="InterPro" id="IPR036697">
    <property type="entry name" value="Hemocyanin_N_sf"/>
</dbReference>
<keyword evidence="8" id="KW-0186">Copper</keyword>
<evidence type="ECO:0000313" key="14">
    <source>
        <dbReference type="EMBL" id="KOB65615.1"/>
    </source>
</evidence>
<dbReference type="Pfam" id="PF00372">
    <property type="entry name" value="Hemocyanin_M"/>
    <property type="match status" value="1"/>
</dbReference>
<dbReference type="InterPro" id="IPR000896">
    <property type="entry name" value="Hemocyanin/hexamerin_mid_dom"/>
</dbReference>
<evidence type="ECO:0000256" key="2">
    <source>
        <dbReference type="ARBA" id="ARBA00004613"/>
    </source>
</evidence>
<dbReference type="PROSITE" id="PS00498">
    <property type="entry name" value="TYROSINASE_2"/>
    <property type="match status" value="1"/>
</dbReference>
<dbReference type="PANTHER" id="PTHR11511:SF4">
    <property type="entry name" value="PHENOLOXIDASE 2-RELATED"/>
    <property type="match status" value="1"/>
</dbReference>
<dbReference type="InterPro" id="IPR005203">
    <property type="entry name" value="Hemocyanin_C"/>
</dbReference>
<dbReference type="GO" id="GO:0046872">
    <property type="term" value="F:metal ion binding"/>
    <property type="evidence" value="ECO:0007669"/>
    <property type="project" value="UniProtKB-KW"/>
</dbReference>
<evidence type="ECO:0000256" key="11">
    <source>
        <dbReference type="ARBA" id="ARBA00048233"/>
    </source>
</evidence>
<comment type="caution">
    <text evidence="14">The sequence shown here is derived from an EMBL/GenBank/DDBJ whole genome shotgun (WGS) entry which is preliminary data.</text>
</comment>
<dbReference type="Gene3D" id="2.60.40.1520">
    <property type="entry name" value="Hemocyanin, C-terminal domain"/>
    <property type="match status" value="1"/>
</dbReference>
<keyword evidence="9" id="KW-0503">Monooxygenase</keyword>
<dbReference type="EC" id="1.14.18.1" evidence="4"/>
<dbReference type="SUPFAM" id="SSF48050">
    <property type="entry name" value="Hemocyanin, N-terminal domain"/>
    <property type="match status" value="1"/>
</dbReference>
<keyword evidence="6" id="KW-0479">Metal-binding</keyword>
<comment type="catalytic activity">
    <reaction evidence="12">
        <text>L-tyrosine + O2 = L-dopaquinone + H2O</text>
        <dbReference type="Rhea" id="RHEA:18117"/>
        <dbReference type="ChEBI" id="CHEBI:15377"/>
        <dbReference type="ChEBI" id="CHEBI:15379"/>
        <dbReference type="ChEBI" id="CHEBI:57924"/>
        <dbReference type="ChEBI" id="CHEBI:58315"/>
        <dbReference type="EC" id="1.14.18.1"/>
    </reaction>
</comment>
<evidence type="ECO:0000256" key="5">
    <source>
        <dbReference type="ARBA" id="ARBA00022525"/>
    </source>
</evidence>
<dbReference type="SUPFAM" id="SSF48056">
    <property type="entry name" value="Di-copper centre-containing domain"/>
    <property type="match status" value="1"/>
</dbReference>
<organism evidence="14 15">
    <name type="scientific">Operophtera brumata</name>
    <name type="common">Winter moth</name>
    <name type="synonym">Phalaena brumata</name>
    <dbReference type="NCBI Taxonomy" id="104452"/>
    <lineage>
        <taxon>Eukaryota</taxon>
        <taxon>Metazoa</taxon>
        <taxon>Ecdysozoa</taxon>
        <taxon>Arthropoda</taxon>
        <taxon>Hexapoda</taxon>
        <taxon>Insecta</taxon>
        <taxon>Pterygota</taxon>
        <taxon>Neoptera</taxon>
        <taxon>Endopterygota</taxon>
        <taxon>Lepidoptera</taxon>
        <taxon>Glossata</taxon>
        <taxon>Ditrysia</taxon>
        <taxon>Geometroidea</taxon>
        <taxon>Geometridae</taxon>
        <taxon>Larentiinae</taxon>
        <taxon>Operophtera</taxon>
    </lineage>
</organism>
<dbReference type="InterPro" id="IPR008922">
    <property type="entry name" value="Di-copper_centre_dom_sf"/>
</dbReference>
<gene>
    <name evidence="14" type="ORF">OBRU01_22459</name>
</gene>
<evidence type="ECO:0000256" key="3">
    <source>
        <dbReference type="ARBA" id="ARBA00009928"/>
    </source>
</evidence>
<dbReference type="EMBL" id="JTDY01006889">
    <property type="protein sequence ID" value="KOB65615.1"/>
    <property type="molecule type" value="Genomic_DNA"/>
</dbReference>
<dbReference type="Proteomes" id="UP000037510">
    <property type="component" value="Unassembled WGS sequence"/>
</dbReference>
<keyword evidence="7" id="KW-0560">Oxidoreductase</keyword>
<protein>
    <recommendedName>
        <fullName evidence="4">tyrosinase</fullName>
        <ecNumber evidence="4">1.14.18.1</ecNumber>
    </recommendedName>
</protein>
<evidence type="ECO:0000313" key="15">
    <source>
        <dbReference type="Proteomes" id="UP000037510"/>
    </source>
</evidence>
<dbReference type="InterPro" id="IPR013788">
    <property type="entry name" value="Hemocyanin/hexamerin"/>
</dbReference>
<evidence type="ECO:0000259" key="13">
    <source>
        <dbReference type="PROSITE" id="PS00498"/>
    </source>
</evidence>
<comment type="catalytic activity">
    <reaction evidence="11">
        <text>2 L-dopa + O2 = 2 L-dopaquinone + 2 H2O</text>
        <dbReference type="Rhea" id="RHEA:34287"/>
        <dbReference type="ChEBI" id="CHEBI:15377"/>
        <dbReference type="ChEBI" id="CHEBI:15379"/>
        <dbReference type="ChEBI" id="CHEBI:57504"/>
        <dbReference type="ChEBI" id="CHEBI:57924"/>
        <dbReference type="EC" id="1.14.18.1"/>
    </reaction>
</comment>
<dbReference type="GO" id="GO:0005576">
    <property type="term" value="C:extracellular region"/>
    <property type="evidence" value="ECO:0007669"/>
    <property type="project" value="UniProtKB-SubCell"/>
</dbReference>
<dbReference type="InterPro" id="IPR005204">
    <property type="entry name" value="Hemocyanin_N"/>
</dbReference>